<keyword evidence="1" id="KW-0614">Plasmid</keyword>
<dbReference type="AlphaFoldDB" id="B9JP87"/>
<dbReference type="Gene3D" id="3.10.450.50">
    <property type="match status" value="1"/>
</dbReference>
<organism evidence="1 2">
    <name type="scientific">Rhizobium rhizogenes (strain K84 / ATCC BAA-868)</name>
    <name type="common">Agrobacterium radiobacter</name>
    <dbReference type="NCBI Taxonomy" id="311403"/>
    <lineage>
        <taxon>Bacteria</taxon>
        <taxon>Pseudomonadati</taxon>
        <taxon>Pseudomonadota</taxon>
        <taxon>Alphaproteobacteria</taxon>
        <taxon>Hyphomicrobiales</taxon>
        <taxon>Rhizobiaceae</taxon>
        <taxon>Rhizobium/Agrobacterium group</taxon>
        <taxon>Rhizobium</taxon>
    </lineage>
</organism>
<dbReference type="HOGENOM" id="CLU_1700520_0_0_5"/>
<accession>B9JP87</accession>
<dbReference type="Proteomes" id="UP000001600">
    <property type="component" value="Plasmid pAtK84b"/>
</dbReference>
<dbReference type="EMBL" id="CP000630">
    <property type="protein sequence ID" value="ACM30956.1"/>
    <property type="molecule type" value="Genomic_DNA"/>
</dbReference>
<protein>
    <submittedName>
        <fullName evidence="1">Uncharacterized protein</fullName>
    </submittedName>
</protein>
<evidence type="ECO:0000313" key="2">
    <source>
        <dbReference type="Proteomes" id="UP000001600"/>
    </source>
</evidence>
<sequence length="154" mass="16315">MMLQVSNFTGDGAPSPIRLRALSLGAGVQSTTMAPIAAHGEIGPMPDCAIFADTGWEPKAVYDHLEWLMSPNVLPFPVHVVSAGNIRDNLMDAAAGKRWASIPAFAKTVTPAVAGDTSVVPWIGRKIGKAGAAEFYAQIREQIASEAFAVREIL</sequence>
<dbReference type="KEGG" id="ara:Arad_14063"/>
<gene>
    <name evidence="1" type="ordered locus">Arad_14063</name>
</gene>
<geneLocation type="plasmid" evidence="1 2">
    <name>pAtK84b</name>
</geneLocation>
<proteinExistence type="predicted"/>
<name>B9JP87_RHIR8</name>
<evidence type="ECO:0000313" key="1">
    <source>
        <dbReference type="EMBL" id="ACM30956.1"/>
    </source>
</evidence>
<reference evidence="1 2" key="1">
    <citation type="journal article" date="2009" name="J. Bacteriol.">
        <title>Genome sequences of three Agrobacterium biovars help elucidate the evolution of multichromosome genomes in bacteria.</title>
        <authorList>
            <person name="Slater S.C."/>
            <person name="Goldman B.S."/>
            <person name="Goodner B."/>
            <person name="Setubal J.C."/>
            <person name="Farrand S.K."/>
            <person name="Nester E.W."/>
            <person name="Burr T.J."/>
            <person name="Banta L."/>
            <person name="Dickerman A.W."/>
            <person name="Paulsen I."/>
            <person name="Otten L."/>
            <person name="Suen G."/>
            <person name="Welch R."/>
            <person name="Almeida N.F."/>
            <person name="Arnold F."/>
            <person name="Burton O.T."/>
            <person name="Du Z."/>
            <person name="Ewing A."/>
            <person name="Godsy E."/>
            <person name="Heisel S."/>
            <person name="Houmiel K.L."/>
            <person name="Jhaveri J."/>
            <person name="Lu J."/>
            <person name="Miller N.M."/>
            <person name="Norton S."/>
            <person name="Chen Q."/>
            <person name="Phoolcharoen W."/>
            <person name="Ohlin V."/>
            <person name="Ondrusek D."/>
            <person name="Pride N."/>
            <person name="Stricklin S.L."/>
            <person name="Sun J."/>
            <person name="Wheeler C."/>
            <person name="Wilson L."/>
            <person name="Zhu H."/>
            <person name="Wood D.W."/>
        </authorList>
    </citation>
    <scope>NUCLEOTIDE SEQUENCE [LARGE SCALE GENOMIC DNA]</scope>
    <source>
        <strain evidence="2">K84 / ATCC BAA-868</strain>
        <plasmid evidence="1 2">pAtK84b</plasmid>
    </source>
</reference>